<dbReference type="UniPathway" id="UPA00215"/>
<name>A0A0R1NL78_9LACO</name>
<dbReference type="RefSeq" id="WP_008856245.1">
    <property type="nucleotide sequence ID" value="NZ_AZEB01000017.1"/>
</dbReference>
<keyword evidence="10" id="KW-1185">Reference proteome</keyword>
<dbReference type="EMBL" id="AZEB01000017">
    <property type="protein sequence ID" value="KRL21200.1"/>
    <property type="molecule type" value="Genomic_DNA"/>
</dbReference>
<gene>
    <name evidence="9" type="ORF">FC98_GL000897</name>
</gene>
<evidence type="ECO:0000256" key="4">
    <source>
        <dbReference type="ARBA" id="ARBA00022679"/>
    </source>
</evidence>
<dbReference type="InterPro" id="IPR005771">
    <property type="entry name" value="GalU_uridylyltTrfase_bac/arc"/>
</dbReference>
<dbReference type="EC" id="2.7.7.9" evidence="3 7"/>
<organism evidence="9 10">
    <name type="scientific">Lentilactobacillus kisonensis DSM 19906 = JCM 15041</name>
    <dbReference type="NCBI Taxonomy" id="1423766"/>
    <lineage>
        <taxon>Bacteria</taxon>
        <taxon>Bacillati</taxon>
        <taxon>Bacillota</taxon>
        <taxon>Bacilli</taxon>
        <taxon>Lactobacillales</taxon>
        <taxon>Lactobacillaceae</taxon>
        <taxon>Lentilactobacillus</taxon>
    </lineage>
</organism>
<evidence type="ECO:0000256" key="6">
    <source>
        <dbReference type="ARBA" id="ARBA00048128"/>
    </source>
</evidence>
<evidence type="ECO:0000259" key="8">
    <source>
        <dbReference type="Pfam" id="PF00483"/>
    </source>
</evidence>
<dbReference type="Pfam" id="PF00483">
    <property type="entry name" value="NTP_transferase"/>
    <property type="match status" value="1"/>
</dbReference>
<protein>
    <recommendedName>
        <fullName evidence="3 7">UTP--glucose-1-phosphate uridylyltransferase</fullName>
        <ecNumber evidence="3 7">2.7.7.9</ecNumber>
    </recommendedName>
    <alternativeName>
        <fullName evidence="7">UDP-glucose pyrophosphorylase</fullName>
    </alternativeName>
</protein>
<dbReference type="PANTHER" id="PTHR43197:SF1">
    <property type="entry name" value="UTP--GLUCOSE-1-PHOSPHATE URIDYLYLTRANSFERASE"/>
    <property type="match status" value="1"/>
</dbReference>
<keyword evidence="5 7" id="KW-0548">Nucleotidyltransferase</keyword>
<sequence length="300" mass="33655">MQRKVTKAVIPAAGLGTRFLPETKALPKEMLPIVDTPTIQFIVEEAKKSGIKDIVIVIGKGKRSIEDHFDSNPELEMNLEERHKDAILETIRKTNDMNIYFIRQSHPRGLGDAIYTARSFISNEPFVVMLGDDVMEDKVPLTKQLMNSFQETGASTLAVKRVAHKDISKYGVIDPSEEVRPGLFNVKKFVEKPTPEKAPSDLAIIGRYLLTPEIFGILEHSKPDASGEIQLTSAIDELNQTQRVFAHEFMGSRFDTGNKLSWLKTNIIFGLRHPEIADGLRAYLKDLGKELADEDKPSKN</sequence>
<dbReference type="PATRIC" id="fig|1423766.4.peg.917"/>
<evidence type="ECO:0000256" key="5">
    <source>
        <dbReference type="ARBA" id="ARBA00022695"/>
    </source>
</evidence>
<evidence type="ECO:0000256" key="2">
    <source>
        <dbReference type="ARBA" id="ARBA00006890"/>
    </source>
</evidence>
<dbReference type="Gene3D" id="3.90.550.10">
    <property type="entry name" value="Spore Coat Polysaccharide Biosynthesis Protein SpsA, Chain A"/>
    <property type="match status" value="1"/>
</dbReference>
<dbReference type="GO" id="GO:0003983">
    <property type="term" value="F:UTP:glucose-1-phosphate uridylyltransferase activity"/>
    <property type="evidence" value="ECO:0007669"/>
    <property type="project" value="UniProtKB-EC"/>
</dbReference>
<dbReference type="CDD" id="cd02541">
    <property type="entry name" value="UGPase_prokaryotic"/>
    <property type="match status" value="1"/>
</dbReference>
<reference evidence="9 10" key="1">
    <citation type="journal article" date="2015" name="Genome Announc.">
        <title>Expanding the biotechnology potential of lactobacilli through comparative genomics of 213 strains and associated genera.</title>
        <authorList>
            <person name="Sun Z."/>
            <person name="Harris H.M."/>
            <person name="McCann A."/>
            <person name="Guo C."/>
            <person name="Argimon S."/>
            <person name="Zhang W."/>
            <person name="Yang X."/>
            <person name="Jeffery I.B."/>
            <person name="Cooney J.C."/>
            <person name="Kagawa T.F."/>
            <person name="Liu W."/>
            <person name="Song Y."/>
            <person name="Salvetti E."/>
            <person name="Wrobel A."/>
            <person name="Rasinkangas P."/>
            <person name="Parkhill J."/>
            <person name="Rea M.C."/>
            <person name="O'Sullivan O."/>
            <person name="Ritari J."/>
            <person name="Douillard F.P."/>
            <person name="Paul Ross R."/>
            <person name="Yang R."/>
            <person name="Briner A.E."/>
            <person name="Felis G.E."/>
            <person name="de Vos W.M."/>
            <person name="Barrangou R."/>
            <person name="Klaenhammer T.R."/>
            <person name="Caufield P.W."/>
            <person name="Cui Y."/>
            <person name="Zhang H."/>
            <person name="O'Toole P.W."/>
        </authorList>
    </citation>
    <scope>NUCLEOTIDE SEQUENCE [LARGE SCALE GENOMIC DNA]</scope>
    <source>
        <strain evidence="9 10">DSM 19906</strain>
    </source>
</reference>
<proteinExistence type="inferred from homology"/>
<evidence type="ECO:0000313" key="9">
    <source>
        <dbReference type="EMBL" id="KRL21200.1"/>
    </source>
</evidence>
<dbReference type="Proteomes" id="UP000051439">
    <property type="component" value="Unassembled WGS sequence"/>
</dbReference>
<feature type="domain" description="Nucleotidyl transferase" evidence="8">
    <location>
        <begin position="7"/>
        <end position="264"/>
    </location>
</feature>
<dbReference type="GO" id="GO:0006011">
    <property type="term" value="P:UDP-alpha-D-glucose metabolic process"/>
    <property type="evidence" value="ECO:0007669"/>
    <property type="project" value="InterPro"/>
</dbReference>
<comment type="caution">
    <text evidence="9">The sequence shown here is derived from an EMBL/GenBank/DDBJ whole genome shotgun (WGS) entry which is preliminary data.</text>
</comment>
<comment type="similarity">
    <text evidence="2 7">Belongs to the UDPGP type 2 family.</text>
</comment>
<dbReference type="SUPFAM" id="SSF53448">
    <property type="entry name" value="Nucleotide-diphospho-sugar transferases"/>
    <property type="match status" value="1"/>
</dbReference>
<comment type="pathway">
    <text evidence="1">Carbohydrate metabolism; nucleotide-sugar metabolism.</text>
</comment>
<evidence type="ECO:0000313" key="10">
    <source>
        <dbReference type="Proteomes" id="UP000051439"/>
    </source>
</evidence>
<evidence type="ECO:0000256" key="7">
    <source>
        <dbReference type="RuleBase" id="RU361259"/>
    </source>
</evidence>
<dbReference type="NCBIfam" id="TIGR01099">
    <property type="entry name" value="galU"/>
    <property type="match status" value="1"/>
</dbReference>
<dbReference type="InterPro" id="IPR029044">
    <property type="entry name" value="Nucleotide-diphossugar_trans"/>
</dbReference>
<evidence type="ECO:0000256" key="1">
    <source>
        <dbReference type="ARBA" id="ARBA00005136"/>
    </source>
</evidence>
<accession>A0A0R1NL78</accession>
<keyword evidence="4 7" id="KW-0808">Transferase</keyword>
<comment type="catalytic activity">
    <reaction evidence="6 7">
        <text>alpha-D-glucose 1-phosphate + UTP + H(+) = UDP-alpha-D-glucose + diphosphate</text>
        <dbReference type="Rhea" id="RHEA:19889"/>
        <dbReference type="ChEBI" id="CHEBI:15378"/>
        <dbReference type="ChEBI" id="CHEBI:33019"/>
        <dbReference type="ChEBI" id="CHEBI:46398"/>
        <dbReference type="ChEBI" id="CHEBI:58601"/>
        <dbReference type="ChEBI" id="CHEBI:58885"/>
        <dbReference type="EC" id="2.7.7.9"/>
    </reaction>
</comment>
<dbReference type="PANTHER" id="PTHR43197">
    <property type="entry name" value="UTP--GLUCOSE-1-PHOSPHATE URIDYLYLTRANSFERASE"/>
    <property type="match status" value="1"/>
</dbReference>
<dbReference type="InterPro" id="IPR005835">
    <property type="entry name" value="NTP_transferase_dom"/>
</dbReference>
<evidence type="ECO:0000256" key="3">
    <source>
        <dbReference type="ARBA" id="ARBA00012415"/>
    </source>
</evidence>
<dbReference type="AlphaFoldDB" id="A0A0R1NL78"/>